<keyword evidence="1" id="KW-1133">Transmembrane helix</keyword>
<feature type="transmembrane region" description="Helical" evidence="1">
    <location>
        <begin position="58"/>
        <end position="78"/>
    </location>
</feature>
<dbReference type="EMBL" id="ASSP01000035">
    <property type="protein sequence ID" value="EOS07417.1"/>
    <property type="molecule type" value="Genomic_DNA"/>
</dbReference>
<gene>
    <name evidence="2" type="ORF">C802_04608</name>
</gene>
<accession>R9HTQ5</accession>
<name>R9HTQ5_9BACT</name>
<keyword evidence="3" id="KW-1185">Reference proteome</keyword>
<protein>
    <submittedName>
        <fullName evidence="2">Uncharacterized protein</fullName>
    </submittedName>
</protein>
<organism evidence="2 3">
    <name type="scientific">Phocaeicola sartorii</name>
    <dbReference type="NCBI Taxonomy" id="671267"/>
    <lineage>
        <taxon>Bacteria</taxon>
        <taxon>Pseudomonadati</taxon>
        <taxon>Bacteroidota</taxon>
        <taxon>Bacteroidia</taxon>
        <taxon>Bacteroidales</taxon>
        <taxon>Bacteroidaceae</taxon>
        <taxon>Phocaeicola</taxon>
    </lineage>
</organism>
<dbReference type="HOGENOM" id="CLU_1623880_0_0_10"/>
<dbReference type="STRING" id="1235788.C802_04608"/>
<comment type="caution">
    <text evidence="2">The sequence shown here is derived from an EMBL/GenBank/DDBJ whole genome shotgun (WGS) entry which is preliminary data.</text>
</comment>
<dbReference type="AlphaFoldDB" id="R9HTQ5"/>
<dbReference type="Proteomes" id="UP000014200">
    <property type="component" value="Unassembled WGS sequence"/>
</dbReference>
<evidence type="ECO:0000313" key="2">
    <source>
        <dbReference type="EMBL" id="EOS07417.1"/>
    </source>
</evidence>
<keyword evidence="1" id="KW-0812">Transmembrane</keyword>
<evidence type="ECO:0000256" key="1">
    <source>
        <dbReference type="SAM" id="Phobius"/>
    </source>
</evidence>
<keyword evidence="1" id="KW-0472">Membrane</keyword>
<sequence>MHNMKSIRKTFSDNRRKAHGAIRSWLRPKMGAIGTRYRLAARIRKANSWATRHPRRTFGYVVGSLLMILLCDIIVTGARMESQEPELQSIAKVEPIFSGFRTIQANKEAQRRRLMEITGDGQAVKHELDSLIAIPHKSHDDSIGIIRRYRQLEQIVKSLKHNDNNEKN</sequence>
<proteinExistence type="predicted"/>
<evidence type="ECO:0000313" key="3">
    <source>
        <dbReference type="Proteomes" id="UP000014200"/>
    </source>
</evidence>
<reference evidence="2 3" key="1">
    <citation type="submission" date="2013-04" db="EMBL/GenBank/DDBJ databases">
        <title>The Genome Sequence of Bacteroides massiliensis dnLKV3.</title>
        <authorList>
            <consortium name="The Broad Institute Genomics Platform"/>
            <consortium name="The Broad Institute Genome Sequencing Center for Infectious Disease"/>
            <person name="Earl A."/>
            <person name="Xavier R."/>
            <person name="Kuhn K."/>
            <person name="Stappenbeck T."/>
            <person name="Walker B."/>
            <person name="Young S."/>
            <person name="Zeng Q."/>
            <person name="Gargeya S."/>
            <person name="Fitzgerald M."/>
            <person name="Haas B."/>
            <person name="Abouelleil A."/>
            <person name="Allen A.W."/>
            <person name="Alvarado L."/>
            <person name="Arachchi H.M."/>
            <person name="Berlin A.M."/>
            <person name="Chapman S.B."/>
            <person name="Gainer-Dewar J."/>
            <person name="Goldberg J."/>
            <person name="Griggs A."/>
            <person name="Gujja S."/>
            <person name="Hansen M."/>
            <person name="Howarth C."/>
            <person name="Imamovic A."/>
            <person name="Ireland A."/>
            <person name="Larimer J."/>
            <person name="McCowan C."/>
            <person name="Murphy C."/>
            <person name="Pearson M."/>
            <person name="Poon T.W."/>
            <person name="Priest M."/>
            <person name="Roberts A."/>
            <person name="Saif S."/>
            <person name="Shea T."/>
            <person name="Sisk P."/>
            <person name="Sykes S."/>
            <person name="Wortman J."/>
            <person name="Nusbaum C."/>
            <person name="Birren B."/>
        </authorList>
    </citation>
    <scope>NUCLEOTIDE SEQUENCE [LARGE SCALE GENOMIC DNA]</scope>
    <source>
        <strain evidence="3">dnLKV3</strain>
    </source>
</reference>
<dbReference type="PATRIC" id="fig|1235788.3.peg.4732"/>